<keyword evidence="3" id="KW-1185">Reference proteome</keyword>
<evidence type="ECO:0000259" key="1">
    <source>
        <dbReference type="Pfam" id="PF16747"/>
    </source>
</evidence>
<sequence>MKHLAVIITLGLLSGCSFKPVKSEPAFGEVLKQPPLADSILRDGDQLSYQVHVTPSKGSSVPDIAQVRASCATPEASLLFLESPGTLAANGQPTRFTVMRTLTPAVVDNLKLNTSFIDACAHTPRPDWRVVSGTATQRQLLIDRASLRTVGDSVQVWAAIDEPFILTNKLKKMPYAQTRQHWQVSCGRQTYRTLATFGLNENNVVTFGKLETAPQDGAFGSADADTQALLKAICAPTVAQLPAATPRTKTEETLTPPPLSADVQQAISALGLPKASKTLSHLVLKRDMGYGPTQMDLYIQPNTEPDQLRIRNVTQYSTYTTTSWRGLFNLTFQSQYKMDGIMVSSASHLQQLSFIGDWQQMTVGATLGYSTVEMNRTTTQDDRALIRNARCVVKRELPASKINSALSGTAKELNCTTTGEKYSAISTVFYLQDYGYFFTRQDNSGTLNVRNSLVKAE</sequence>
<name>A0A4Z0B830_9PSED</name>
<dbReference type="OrthoDB" id="6992273at2"/>
<evidence type="ECO:0000313" key="2">
    <source>
        <dbReference type="EMBL" id="TFY94348.1"/>
    </source>
</evidence>
<organism evidence="2 3">
    <name type="scientific">Pseudomonas nabeulensis</name>
    <dbReference type="NCBI Taxonomy" id="2293833"/>
    <lineage>
        <taxon>Bacteria</taxon>
        <taxon>Pseudomonadati</taxon>
        <taxon>Pseudomonadota</taxon>
        <taxon>Gammaproteobacteria</taxon>
        <taxon>Pseudomonadales</taxon>
        <taxon>Pseudomonadaceae</taxon>
        <taxon>Pseudomonas</taxon>
    </lineage>
</organism>
<dbReference type="PROSITE" id="PS51257">
    <property type="entry name" value="PROKAR_LIPOPROTEIN"/>
    <property type="match status" value="1"/>
</dbReference>
<evidence type="ECO:0000313" key="3">
    <source>
        <dbReference type="Proteomes" id="UP000297734"/>
    </source>
</evidence>
<dbReference type="InterPro" id="IPR031939">
    <property type="entry name" value="Adhesin_E-like"/>
</dbReference>
<dbReference type="EMBL" id="QUZT01000012">
    <property type="protein sequence ID" value="TFY94348.1"/>
    <property type="molecule type" value="Genomic_DNA"/>
</dbReference>
<reference evidence="2 3" key="1">
    <citation type="journal article" date="2019" name="Syst. Appl. Microbiol.">
        <title>New species of pathogenic Pseudomonas isolated from citrus in Tunisia: Proposal of Pseudomonas kairouanensis sp. nov. and Pseudomonas nabeulensis sp. nov.</title>
        <authorList>
            <person name="Oueslati M."/>
            <person name="Mulet M."/>
            <person name="Gomila M."/>
            <person name="Berge O."/>
            <person name="Hajlaoui M.R."/>
            <person name="Lalucat J."/>
            <person name="Sadfi-Zouaoui N."/>
            <person name="Garcia-Valdes E."/>
        </authorList>
    </citation>
    <scope>NUCLEOTIDE SEQUENCE [LARGE SCALE GENOMIC DNA]</scope>
    <source>
        <strain evidence="2 3">E10B</strain>
    </source>
</reference>
<gene>
    <name evidence="2" type="ORF">DYL61_08780</name>
</gene>
<comment type="caution">
    <text evidence="2">The sequence shown here is derived from an EMBL/GenBank/DDBJ whole genome shotgun (WGS) entry which is preliminary data.</text>
</comment>
<proteinExistence type="predicted"/>
<dbReference type="RefSeq" id="WP_135308005.1">
    <property type="nucleotide sequence ID" value="NZ_QUZT01000012.1"/>
</dbReference>
<accession>A0A4Z0B830</accession>
<dbReference type="Pfam" id="PF16747">
    <property type="entry name" value="Adhesin_E"/>
    <property type="match status" value="1"/>
</dbReference>
<protein>
    <recommendedName>
        <fullName evidence="1">Surface-adhesin protein E-like domain-containing protein</fullName>
    </recommendedName>
</protein>
<feature type="domain" description="Surface-adhesin protein E-like" evidence="1">
    <location>
        <begin position="128"/>
        <end position="196"/>
    </location>
</feature>
<dbReference type="Proteomes" id="UP000297734">
    <property type="component" value="Unassembled WGS sequence"/>
</dbReference>
<dbReference type="AlphaFoldDB" id="A0A4Z0B830"/>